<sequence>METVKVSRKEDYFKYGGLVLLCIQQTTMPLMVRLARNRSEKDVFFTTVNVFMMDLMKLVICAAILIFQMKSITKFVKHTRQAVFVEWKETLKLAVPSLIYIFQNNVYYISLSNLEPTTFCVCYQMKIFTTAIMLRLLLNKRLSNAQWLALCFLLFGVIEVQLQYNPPTSTSDVAEQNPYIGFGTVFLMCFTSAFAGAYMEKCLKGSSTDIWTQNIRLSLYGIVIGFICIMAKDLDNIQRYGPFRGFDLLVWIMTASNSVGGLLISIVIKCADNILKSYAQSLSIIGAAFGSWLLFNFQPNLVFMLGTGNVILSIILYSLYPYIAKTIVTKKEDTCDVKA</sequence>
<name>A0AC35THK1_9BILA</name>
<evidence type="ECO:0000313" key="1">
    <source>
        <dbReference type="Proteomes" id="UP000095286"/>
    </source>
</evidence>
<dbReference type="WBParaSite" id="RSKR_0000074500.1">
    <property type="protein sequence ID" value="RSKR_0000074500.1"/>
    <property type="gene ID" value="RSKR_0000074500"/>
</dbReference>
<organism evidence="1 2">
    <name type="scientific">Rhabditophanes sp. KR3021</name>
    <dbReference type="NCBI Taxonomy" id="114890"/>
    <lineage>
        <taxon>Eukaryota</taxon>
        <taxon>Metazoa</taxon>
        <taxon>Ecdysozoa</taxon>
        <taxon>Nematoda</taxon>
        <taxon>Chromadorea</taxon>
        <taxon>Rhabditida</taxon>
        <taxon>Tylenchina</taxon>
        <taxon>Panagrolaimomorpha</taxon>
        <taxon>Strongyloidoidea</taxon>
        <taxon>Alloionematidae</taxon>
        <taxon>Rhabditophanes</taxon>
    </lineage>
</organism>
<protein>
    <submittedName>
        <fullName evidence="2">UDP-galactose transporter</fullName>
    </submittedName>
</protein>
<dbReference type="Proteomes" id="UP000095286">
    <property type="component" value="Unplaced"/>
</dbReference>
<evidence type="ECO:0000313" key="2">
    <source>
        <dbReference type="WBParaSite" id="RSKR_0000074500.1"/>
    </source>
</evidence>
<proteinExistence type="predicted"/>
<accession>A0AC35THK1</accession>
<reference evidence="2" key="1">
    <citation type="submission" date="2016-11" db="UniProtKB">
        <authorList>
            <consortium name="WormBaseParasite"/>
        </authorList>
    </citation>
    <scope>IDENTIFICATION</scope>
    <source>
        <strain evidence="2">KR3021</strain>
    </source>
</reference>